<dbReference type="SUPFAM" id="SSF103473">
    <property type="entry name" value="MFS general substrate transporter"/>
    <property type="match status" value="1"/>
</dbReference>
<dbReference type="PANTHER" id="PTHR42109">
    <property type="entry name" value="UNPLACED GENOMIC SCAFFOLD UM_SCAF_CONTIG_1.265, WHOLE GENOME SHOTGUN SEQUENCE"/>
    <property type="match status" value="1"/>
</dbReference>
<evidence type="ECO:0000313" key="4">
    <source>
        <dbReference type="EMBL" id="KAF2119624.1"/>
    </source>
</evidence>
<dbReference type="Pfam" id="PF24800">
    <property type="entry name" value="DUF7702"/>
    <property type="match status" value="1"/>
</dbReference>
<evidence type="ECO:0000256" key="2">
    <source>
        <dbReference type="SAM" id="Phobius"/>
    </source>
</evidence>
<feature type="transmembrane region" description="Helical" evidence="2">
    <location>
        <begin position="218"/>
        <end position="243"/>
    </location>
</feature>
<sequence length="291" mass="32154">MTLHAREWVSVVELIFYIPTSIVALWICSRHGFRRSSGWIYTLLLCIIRIAGAICELSSWNNPSNTSLMHATIIIDSIGLSPLLLATLGMLSRFVDFINASSSHPTLSTKHFRLIQILITVGLILSIAGGSSNSTNSDGQLKVSTTSRVGIVLYIVAFVALVLVFFLSVLHSSIIPHNERRVPLAVLFALPFILVRLVYSACSVFLHNHLFNIINGSVVVLVVMAVLEEFIVVVVYLILGFFVDKLDKSNQGPIASREWKNKRGKKHRGAYDVEGQQQNGVYVAPQGPPHH</sequence>
<feature type="transmembrane region" description="Helical" evidence="2">
    <location>
        <begin position="182"/>
        <end position="206"/>
    </location>
</feature>
<dbReference type="OrthoDB" id="2560628at2759"/>
<feature type="transmembrane region" description="Helical" evidence="2">
    <location>
        <begin position="6"/>
        <end position="27"/>
    </location>
</feature>
<dbReference type="InterPro" id="IPR036259">
    <property type="entry name" value="MFS_trans_sf"/>
</dbReference>
<keyword evidence="2" id="KW-1133">Transmembrane helix</keyword>
<evidence type="ECO:0000256" key="1">
    <source>
        <dbReference type="SAM" id="MobiDB-lite"/>
    </source>
</evidence>
<feature type="transmembrane region" description="Helical" evidence="2">
    <location>
        <begin position="151"/>
        <end position="170"/>
    </location>
</feature>
<feature type="region of interest" description="Disordered" evidence="1">
    <location>
        <begin position="257"/>
        <end position="291"/>
    </location>
</feature>
<proteinExistence type="predicted"/>
<dbReference type="AlphaFoldDB" id="A0A6A5ZKT4"/>
<feature type="domain" description="DUF7702" evidence="3">
    <location>
        <begin position="3"/>
        <end position="245"/>
    </location>
</feature>
<dbReference type="PANTHER" id="PTHR42109:SF2">
    <property type="entry name" value="INTEGRAL MEMBRANE PROTEIN"/>
    <property type="match status" value="1"/>
</dbReference>
<accession>A0A6A5ZKT4</accession>
<feature type="transmembrane region" description="Helical" evidence="2">
    <location>
        <begin position="39"/>
        <end position="59"/>
    </location>
</feature>
<feature type="transmembrane region" description="Helical" evidence="2">
    <location>
        <begin position="71"/>
        <end position="91"/>
    </location>
</feature>
<evidence type="ECO:0000313" key="5">
    <source>
        <dbReference type="Proteomes" id="UP000799770"/>
    </source>
</evidence>
<dbReference type="InterPro" id="IPR056119">
    <property type="entry name" value="DUF7702"/>
</dbReference>
<keyword evidence="5" id="KW-1185">Reference proteome</keyword>
<evidence type="ECO:0000259" key="3">
    <source>
        <dbReference type="Pfam" id="PF24800"/>
    </source>
</evidence>
<keyword evidence="2" id="KW-0812">Transmembrane</keyword>
<protein>
    <recommendedName>
        <fullName evidence="3">DUF7702 domain-containing protein</fullName>
    </recommendedName>
</protein>
<dbReference type="EMBL" id="ML977315">
    <property type="protein sequence ID" value="KAF2119624.1"/>
    <property type="molecule type" value="Genomic_DNA"/>
</dbReference>
<organism evidence="4 5">
    <name type="scientific">Lophiotrema nucula</name>
    <dbReference type="NCBI Taxonomy" id="690887"/>
    <lineage>
        <taxon>Eukaryota</taxon>
        <taxon>Fungi</taxon>
        <taxon>Dikarya</taxon>
        <taxon>Ascomycota</taxon>
        <taxon>Pezizomycotina</taxon>
        <taxon>Dothideomycetes</taxon>
        <taxon>Pleosporomycetidae</taxon>
        <taxon>Pleosporales</taxon>
        <taxon>Lophiotremataceae</taxon>
        <taxon>Lophiotrema</taxon>
    </lineage>
</organism>
<dbReference type="Proteomes" id="UP000799770">
    <property type="component" value="Unassembled WGS sequence"/>
</dbReference>
<feature type="transmembrane region" description="Helical" evidence="2">
    <location>
        <begin position="112"/>
        <end position="131"/>
    </location>
</feature>
<reference evidence="4" key="1">
    <citation type="journal article" date="2020" name="Stud. Mycol.">
        <title>101 Dothideomycetes genomes: a test case for predicting lifestyles and emergence of pathogens.</title>
        <authorList>
            <person name="Haridas S."/>
            <person name="Albert R."/>
            <person name="Binder M."/>
            <person name="Bloem J."/>
            <person name="Labutti K."/>
            <person name="Salamov A."/>
            <person name="Andreopoulos B."/>
            <person name="Baker S."/>
            <person name="Barry K."/>
            <person name="Bills G."/>
            <person name="Bluhm B."/>
            <person name="Cannon C."/>
            <person name="Castanera R."/>
            <person name="Culley D."/>
            <person name="Daum C."/>
            <person name="Ezra D."/>
            <person name="Gonzalez J."/>
            <person name="Henrissat B."/>
            <person name="Kuo A."/>
            <person name="Liang C."/>
            <person name="Lipzen A."/>
            <person name="Lutzoni F."/>
            <person name="Magnuson J."/>
            <person name="Mondo S."/>
            <person name="Nolan M."/>
            <person name="Ohm R."/>
            <person name="Pangilinan J."/>
            <person name="Park H.-J."/>
            <person name="Ramirez L."/>
            <person name="Alfaro M."/>
            <person name="Sun H."/>
            <person name="Tritt A."/>
            <person name="Yoshinaga Y."/>
            <person name="Zwiers L.-H."/>
            <person name="Turgeon B."/>
            <person name="Goodwin S."/>
            <person name="Spatafora J."/>
            <person name="Crous P."/>
            <person name="Grigoriev I."/>
        </authorList>
    </citation>
    <scope>NUCLEOTIDE SEQUENCE</scope>
    <source>
        <strain evidence="4">CBS 627.86</strain>
    </source>
</reference>
<name>A0A6A5ZKT4_9PLEO</name>
<gene>
    <name evidence="4" type="ORF">BDV96DRAFT_540673</name>
</gene>
<keyword evidence="2" id="KW-0472">Membrane</keyword>